<dbReference type="RefSeq" id="WP_237307514.1">
    <property type="nucleotide sequence ID" value="NZ_CP021748.1"/>
</dbReference>
<organism evidence="5 6">
    <name type="scientific">Streptomyces alboflavus</name>
    <dbReference type="NCBI Taxonomy" id="67267"/>
    <lineage>
        <taxon>Bacteria</taxon>
        <taxon>Bacillati</taxon>
        <taxon>Actinomycetota</taxon>
        <taxon>Actinomycetes</taxon>
        <taxon>Kitasatosporales</taxon>
        <taxon>Streptomycetaceae</taxon>
        <taxon>Streptomyces</taxon>
    </lineage>
</organism>
<evidence type="ECO:0000313" key="6">
    <source>
        <dbReference type="Proteomes" id="UP000195880"/>
    </source>
</evidence>
<proteinExistence type="predicted"/>
<dbReference type="KEGG" id="salf:SMD44_06504"/>
<dbReference type="Gene3D" id="1.10.10.10">
    <property type="entry name" value="Winged helix-like DNA-binding domain superfamily/Winged helix DNA-binding domain"/>
    <property type="match status" value="1"/>
</dbReference>
<dbReference type="InterPro" id="IPR036388">
    <property type="entry name" value="WH-like_DNA-bd_sf"/>
</dbReference>
<dbReference type="EMBL" id="CP021748">
    <property type="protein sequence ID" value="ARX87023.1"/>
    <property type="molecule type" value="Genomic_DNA"/>
</dbReference>
<dbReference type="PROSITE" id="PS51118">
    <property type="entry name" value="HTH_HXLR"/>
    <property type="match status" value="1"/>
</dbReference>
<dbReference type="AlphaFoldDB" id="A0A1Z1WKQ9"/>
<dbReference type="PANTHER" id="PTHR33204">
    <property type="entry name" value="TRANSCRIPTIONAL REGULATOR, MARR FAMILY"/>
    <property type="match status" value="1"/>
</dbReference>
<evidence type="ECO:0000313" key="5">
    <source>
        <dbReference type="EMBL" id="ARX87023.1"/>
    </source>
</evidence>
<keyword evidence="2" id="KW-0238">DNA-binding</keyword>
<name>A0A1Z1WKQ9_9ACTN</name>
<gene>
    <name evidence="5" type="ORF">SMD44_06504</name>
</gene>
<dbReference type="Pfam" id="PF01638">
    <property type="entry name" value="HxlR"/>
    <property type="match status" value="1"/>
</dbReference>
<sequence length="160" mass="17594">MTVRIKDCPLAAAAEFIGEWSTLVLLHEVFDGITDFEAMRENLRIDPDLLRTRLDALVARGVLERRDDAPNHYAPTPLGRSLRPVLLTLAAWGNRELPPADRGMILVDARTGEEAEPVVVDRHTGRRVDTEEYVFTPGPAASDAMRARFSKSTGSTNGAA</sequence>
<evidence type="ECO:0000256" key="2">
    <source>
        <dbReference type="ARBA" id="ARBA00023125"/>
    </source>
</evidence>
<protein>
    <submittedName>
        <fullName evidence="5">Transcriptional regulator</fullName>
    </submittedName>
</protein>
<evidence type="ECO:0000256" key="3">
    <source>
        <dbReference type="ARBA" id="ARBA00023163"/>
    </source>
</evidence>
<dbReference type="Proteomes" id="UP000195880">
    <property type="component" value="Chromosome"/>
</dbReference>
<dbReference type="GO" id="GO:0003677">
    <property type="term" value="F:DNA binding"/>
    <property type="evidence" value="ECO:0007669"/>
    <property type="project" value="UniProtKB-KW"/>
</dbReference>
<keyword evidence="3" id="KW-0804">Transcription</keyword>
<dbReference type="SUPFAM" id="SSF46785">
    <property type="entry name" value="Winged helix' DNA-binding domain"/>
    <property type="match status" value="1"/>
</dbReference>
<reference evidence="5 6" key="1">
    <citation type="submission" date="2017-05" db="EMBL/GenBank/DDBJ databases">
        <title>Streptomyces alboflavus Genome sequencing and assembly.</title>
        <authorList>
            <person name="Wang Y."/>
            <person name="Du B."/>
            <person name="Ding Y."/>
            <person name="Liu H."/>
            <person name="Hou Q."/>
            <person name="Liu K."/>
            <person name="Wang C."/>
            <person name="Yao L."/>
        </authorList>
    </citation>
    <scope>NUCLEOTIDE SEQUENCE [LARGE SCALE GENOMIC DNA]</scope>
    <source>
        <strain evidence="5 6">MDJK44</strain>
    </source>
</reference>
<keyword evidence="1" id="KW-0805">Transcription regulation</keyword>
<accession>A0A1Z1WKQ9</accession>
<dbReference type="InterPro" id="IPR036390">
    <property type="entry name" value="WH_DNA-bd_sf"/>
</dbReference>
<keyword evidence="6" id="KW-1185">Reference proteome</keyword>
<dbReference type="PANTHER" id="PTHR33204:SF17">
    <property type="entry name" value="TRANSCRIPTIONAL REGULATORY PROTEIN"/>
    <property type="match status" value="1"/>
</dbReference>
<feature type="domain" description="HTH hxlR-type" evidence="4">
    <location>
        <begin position="8"/>
        <end position="101"/>
    </location>
</feature>
<dbReference type="InterPro" id="IPR002577">
    <property type="entry name" value="HTH_HxlR"/>
</dbReference>
<evidence type="ECO:0000259" key="4">
    <source>
        <dbReference type="PROSITE" id="PS51118"/>
    </source>
</evidence>
<evidence type="ECO:0000256" key="1">
    <source>
        <dbReference type="ARBA" id="ARBA00023015"/>
    </source>
</evidence>